<dbReference type="GO" id="GO:0004851">
    <property type="term" value="F:uroporphyrin-III C-methyltransferase activity"/>
    <property type="evidence" value="ECO:0007669"/>
    <property type="project" value="TreeGrafter"/>
</dbReference>
<keyword evidence="4" id="KW-0627">Porphyrin biosynthesis</keyword>
<dbReference type="InterPro" id="IPR004838">
    <property type="entry name" value="NHTrfase_class1_PyrdxlP-BS"/>
</dbReference>
<dbReference type="Gene3D" id="3.40.1010.10">
    <property type="entry name" value="Cobalt-precorrin-4 Transmethylase, Domain 1"/>
    <property type="match status" value="1"/>
</dbReference>
<evidence type="ECO:0000259" key="6">
    <source>
        <dbReference type="Pfam" id="PF00155"/>
    </source>
</evidence>
<dbReference type="Gene3D" id="3.90.1150.10">
    <property type="entry name" value="Aspartate Aminotransferase, domain 1"/>
    <property type="match status" value="1"/>
</dbReference>
<dbReference type="GO" id="GO:0008483">
    <property type="term" value="F:transaminase activity"/>
    <property type="evidence" value="ECO:0007669"/>
    <property type="project" value="UniProtKB-KW"/>
</dbReference>
<dbReference type="GO" id="GO:0030170">
    <property type="term" value="F:pyridoxal phosphate binding"/>
    <property type="evidence" value="ECO:0007669"/>
    <property type="project" value="InterPro"/>
</dbReference>
<evidence type="ECO:0000313" key="8">
    <source>
        <dbReference type="EMBL" id="RZS89836.1"/>
    </source>
</evidence>
<dbReference type="InterPro" id="IPR050161">
    <property type="entry name" value="Siro_Cobalamin_biosynth"/>
</dbReference>
<dbReference type="CDD" id="cd00609">
    <property type="entry name" value="AAT_like"/>
    <property type="match status" value="1"/>
</dbReference>
<dbReference type="GO" id="GO:0019354">
    <property type="term" value="P:siroheme biosynthetic process"/>
    <property type="evidence" value="ECO:0007669"/>
    <property type="project" value="InterPro"/>
</dbReference>
<comment type="similarity">
    <text evidence="5">Belongs to the class-I pyridoxal-phosphate-dependent aminotransferase family.</text>
</comment>
<organism evidence="8 9">
    <name type="scientific">Motilibacter rhizosphaerae</name>
    <dbReference type="NCBI Taxonomy" id="598652"/>
    <lineage>
        <taxon>Bacteria</taxon>
        <taxon>Bacillati</taxon>
        <taxon>Actinomycetota</taxon>
        <taxon>Actinomycetes</taxon>
        <taxon>Motilibacterales</taxon>
        <taxon>Motilibacteraceae</taxon>
        <taxon>Motilibacter</taxon>
    </lineage>
</organism>
<keyword evidence="1 8" id="KW-0489">Methyltransferase</keyword>
<dbReference type="Pfam" id="PF00590">
    <property type="entry name" value="TP_methylase"/>
    <property type="match status" value="1"/>
</dbReference>
<dbReference type="GO" id="GO:0032259">
    <property type="term" value="P:methylation"/>
    <property type="evidence" value="ECO:0007669"/>
    <property type="project" value="UniProtKB-KW"/>
</dbReference>
<dbReference type="EMBL" id="SGXD01000002">
    <property type="protein sequence ID" value="RZS89836.1"/>
    <property type="molecule type" value="Genomic_DNA"/>
</dbReference>
<evidence type="ECO:0000313" key="9">
    <source>
        <dbReference type="Proteomes" id="UP000293638"/>
    </source>
</evidence>
<dbReference type="OrthoDB" id="3401872at2"/>
<evidence type="ECO:0000259" key="7">
    <source>
        <dbReference type="Pfam" id="PF00590"/>
    </source>
</evidence>
<keyword evidence="3" id="KW-0949">S-adenosyl-L-methionine</keyword>
<dbReference type="InterPro" id="IPR014776">
    <property type="entry name" value="4pyrrole_Mease_sub2"/>
</dbReference>
<dbReference type="PROSITE" id="PS00105">
    <property type="entry name" value="AA_TRANSFER_CLASS_1"/>
    <property type="match status" value="1"/>
</dbReference>
<gene>
    <name evidence="8" type="ORF">EV189_1612</name>
</gene>
<dbReference type="AlphaFoldDB" id="A0A4Q7NRW7"/>
<dbReference type="NCBIfam" id="NF004790">
    <property type="entry name" value="PRK06136.1"/>
    <property type="match status" value="1"/>
</dbReference>
<evidence type="ECO:0000256" key="2">
    <source>
        <dbReference type="ARBA" id="ARBA00022679"/>
    </source>
</evidence>
<dbReference type="Pfam" id="PF00155">
    <property type="entry name" value="Aminotran_1_2"/>
    <property type="match status" value="1"/>
</dbReference>
<dbReference type="RefSeq" id="WP_130492382.1">
    <property type="nucleotide sequence ID" value="NZ_SGXD01000002.1"/>
</dbReference>
<dbReference type="InterPro" id="IPR015424">
    <property type="entry name" value="PyrdxlP-dep_Trfase"/>
</dbReference>
<name>A0A4Q7NRW7_9ACTN</name>
<accession>A0A4Q7NRW7</accession>
<dbReference type="Gene3D" id="3.40.640.10">
    <property type="entry name" value="Type I PLP-dependent aspartate aminotransferase-like (Major domain)"/>
    <property type="match status" value="1"/>
</dbReference>
<keyword evidence="9" id="KW-1185">Reference proteome</keyword>
<dbReference type="NCBIfam" id="TIGR01469">
    <property type="entry name" value="cobA_cysG_Cterm"/>
    <property type="match status" value="1"/>
</dbReference>
<evidence type="ECO:0000256" key="1">
    <source>
        <dbReference type="ARBA" id="ARBA00022603"/>
    </source>
</evidence>
<dbReference type="EC" id="2.6.1.-" evidence="5"/>
<feature type="domain" description="Aminotransferase class I/classII large" evidence="6">
    <location>
        <begin position="21"/>
        <end position="338"/>
    </location>
</feature>
<dbReference type="NCBIfam" id="NF005915">
    <property type="entry name" value="PRK07908.1"/>
    <property type="match status" value="1"/>
</dbReference>
<dbReference type="Gene3D" id="3.30.950.10">
    <property type="entry name" value="Methyltransferase, Cobalt-precorrin-4 Transmethylase, Domain 2"/>
    <property type="match status" value="1"/>
</dbReference>
<reference evidence="8 9" key="1">
    <citation type="submission" date="2019-02" db="EMBL/GenBank/DDBJ databases">
        <title>Genomic Encyclopedia of Type Strains, Phase IV (KMG-IV): sequencing the most valuable type-strain genomes for metagenomic binning, comparative biology and taxonomic classification.</title>
        <authorList>
            <person name="Goeker M."/>
        </authorList>
    </citation>
    <scope>NUCLEOTIDE SEQUENCE [LARGE SCALE GENOMIC DNA]</scope>
    <source>
        <strain evidence="8 9">DSM 45622</strain>
    </source>
</reference>
<protein>
    <recommendedName>
        <fullName evidence="5">Aminotransferase</fullName>
        <ecNumber evidence="5">2.6.1.-</ecNumber>
    </recommendedName>
</protein>
<proteinExistence type="inferred from homology"/>
<sequence>MPMGEAAALRHHGDRDAVPGLVDLAVNVRPDGPPPWLHARIAASLGRLAAYPDTAVARQAVSRRHGRAAAEVLLTSGAAEAFVLLARILRPRHAVVVHPQFTEPEAALRAAGHAVHQVVLPPPFVLDPAAVPDTADLVVVGNPTNPTSVLHPADALAALCRPGRVVVVDEAFADTAPGEPESLAGRQDLPGLVVIRSLTKTWGLAGLRVGYLLADPGLVHELGEAQPLWSVSTPALVALEACSGPDAVREAEDRARAIGADREQLCAALAAVEGARVHEGQSTSFVLLQVPGRPDVREALQAQGFAVRRGETFPGLGSDWIRIAVRDAATNDAFVAALRAVLAGESREALPPRGSVALVGGGPGDTGLLTVRGLALLGAADVVVTDRLAPAVQGLLAPGAVVLDASKDPNGRSVPQEETTRMLVEHGLAGHRVVRLKGGDPYVFGRGFEELQACRAAGLPVEVVPGVTSALAAPAAADVPVTHLGLAQEFTVVSGHLAPGDPRSTVDWPALARLRGTLVLLMAVDRLGAISDALVEHGRDPETPCAVVAEGTLESQRVVRAPLAGLAAAVTGSGVRPPAVVVIGTVAGLSASGR</sequence>
<dbReference type="InterPro" id="IPR015422">
    <property type="entry name" value="PyrdxlP-dep_Trfase_small"/>
</dbReference>
<evidence type="ECO:0000256" key="4">
    <source>
        <dbReference type="ARBA" id="ARBA00023244"/>
    </source>
</evidence>
<comment type="cofactor">
    <cofactor evidence="5">
        <name>pyridoxal 5'-phosphate</name>
        <dbReference type="ChEBI" id="CHEBI:597326"/>
    </cofactor>
</comment>
<keyword evidence="2 5" id="KW-0808">Transferase</keyword>
<dbReference type="SUPFAM" id="SSF53790">
    <property type="entry name" value="Tetrapyrrole methylase"/>
    <property type="match status" value="1"/>
</dbReference>
<dbReference type="InterPro" id="IPR035996">
    <property type="entry name" value="4pyrrol_Methylase_sf"/>
</dbReference>
<dbReference type="CDD" id="cd11642">
    <property type="entry name" value="SUMT"/>
    <property type="match status" value="1"/>
</dbReference>
<dbReference type="InterPro" id="IPR000878">
    <property type="entry name" value="4pyrrol_Mease"/>
</dbReference>
<dbReference type="InterPro" id="IPR004839">
    <property type="entry name" value="Aminotransferase_I/II_large"/>
</dbReference>
<keyword evidence="5" id="KW-0032">Aminotransferase</keyword>
<dbReference type="Proteomes" id="UP000293638">
    <property type="component" value="Unassembled WGS sequence"/>
</dbReference>
<dbReference type="InterPro" id="IPR014777">
    <property type="entry name" value="4pyrrole_Mease_sub1"/>
</dbReference>
<dbReference type="FunFam" id="3.40.1010.10:FF:000001">
    <property type="entry name" value="Siroheme synthase"/>
    <property type="match status" value="1"/>
</dbReference>
<dbReference type="PANTHER" id="PTHR45790:SF3">
    <property type="entry name" value="S-ADENOSYL-L-METHIONINE-DEPENDENT UROPORPHYRINOGEN III METHYLTRANSFERASE, CHLOROPLASTIC"/>
    <property type="match status" value="1"/>
</dbReference>
<dbReference type="PANTHER" id="PTHR45790">
    <property type="entry name" value="SIROHEME SYNTHASE-RELATED"/>
    <property type="match status" value="1"/>
</dbReference>
<feature type="domain" description="Tetrapyrrole methylase" evidence="7">
    <location>
        <begin position="356"/>
        <end position="566"/>
    </location>
</feature>
<dbReference type="InterPro" id="IPR006366">
    <property type="entry name" value="CobA/CysG_C"/>
</dbReference>
<evidence type="ECO:0000256" key="3">
    <source>
        <dbReference type="ARBA" id="ARBA00022691"/>
    </source>
</evidence>
<dbReference type="InterPro" id="IPR015421">
    <property type="entry name" value="PyrdxlP-dep_Trfase_major"/>
</dbReference>
<evidence type="ECO:0000256" key="5">
    <source>
        <dbReference type="RuleBase" id="RU000481"/>
    </source>
</evidence>
<dbReference type="SUPFAM" id="SSF53383">
    <property type="entry name" value="PLP-dependent transferases"/>
    <property type="match status" value="1"/>
</dbReference>
<comment type="caution">
    <text evidence="8">The sequence shown here is derived from an EMBL/GenBank/DDBJ whole genome shotgun (WGS) entry which is preliminary data.</text>
</comment>